<dbReference type="InterPro" id="IPR006016">
    <property type="entry name" value="UspA"/>
</dbReference>
<gene>
    <name evidence="3" type="ORF">FHK87_07770</name>
</gene>
<keyword evidence="4" id="KW-1185">Reference proteome</keyword>
<organism evidence="3 4">
    <name type="scientific">Aquimarina algicola</name>
    <dbReference type="NCBI Taxonomy" id="2589995"/>
    <lineage>
        <taxon>Bacteria</taxon>
        <taxon>Pseudomonadati</taxon>
        <taxon>Bacteroidota</taxon>
        <taxon>Flavobacteriia</taxon>
        <taxon>Flavobacteriales</taxon>
        <taxon>Flavobacteriaceae</taxon>
        <taxon>Aquimarina</taxon>
    </lineage>
</organism>
<evidence type="ECO:0000313" key="4">
    <source>
        <dbReference type="Proteomes" id="UP000315540"/>
    </source>
</evidence>
<dbReference type="InterPro" id="IPR014729">
    <property type="entry name" value="Rossmann-like_a/b/a_fold"/>
</dbReference>
<dbReference type="Gene3D" id="3.40.50.620">
    <property type="entry name" value="HUPs"/>
    <property type="match status" value="2"/>
</dbReference>
<dbReference type="SUPFAM" id="SSF52402">
    <property type="entry name" value="Adenine nucleotide alpha hydrolases-like"/>
    <property type="match status" value="2"/>
</dbReference>
<dbReference type="OrthoDB" id="9788959at2"/>
<accession>A0A504JLK4</accession>
<reference evidence="3 4" key="1">
    <citation type="submission" date="2019-06" db="EMBL/GenBank/DDBJ databases">
        <authorList>
            <person name="Meng X."/>
        </authorList>
    </citation>
    <scope>NUCLEOTIDE SEQUENCE [LARGE SCALE GENOMIC DNA]</scope>
    <source>
        <strain evidence="3 4">M625</strain>
    </source>
</reference>
<sequence>MKRVLIPTDFSDNAWNTIMYAMQLYKNIPCEFYLLNTYELKPIQLLNTVSSQRVGHFYDTIRIDSEKGLKRTLDDIKATMPQVHHTFKTVTKSGSLLSNIDQLMKSVFFDMIIIGTKGANGAKEVFIGSTTQKVISTIKNCPVLIIPEEARFQKITTLAFATDFERVYYTSEIEPIIYFAKHFDASVKMIHVKEDSVFNEVQHYNANVLEEFFKNLDYDIHTANDSTSIKNEIQKLVEKVAADLLIMINYEHSFIERLTREAVIKKMTFHTEIPFLVIPSDN</sequence>
<dbReference type="PRINTS" id="PR01438">
    <property type="entry name" value="UNVRSLSTRESS"/>
</dbReference>
<dbReference type="CDD" id="cd00293">
    <property type="entry name" value="USP-like"/>
    <property type="match status" value="1"/>
</dbReference>
<comment type="similarity">
    <text evidence="1">Belongs to the universal stress protein A family.</text>
</comment>
<name>A0A504JLK4_9FLAO</name>
<feature type="domain" description="UspA" evidence="2">
    <location>
        <begin position="1"/>
        <end position="147"/>
    </location>
</feature>
<evidence type="ECO:0000259" key="2">
    <source>
        <dbReference type="Pfam" id="PF00582"/>
    </source>
</evidence>
<comment type="caution">
    <text evidence="3">The sequence shown here is derived from an EMBL/GenBank/DDBJ whole genome shotgun (WGS) entry which is preliminary data.</text>
</comment>
<evidence type="ECO:0000256" key="1">
    <source>
        <dbReference type="ARBA" id="ARBA00008791"/>
    </source>
</evidence>
<dbReference type="InterPro" id="IPR006015">
    <property type="entry name" value="Universal_stress_UspA"/>
</dbReference>
<dbReference type="Proteomes" id="UP000315540">
    <property type="component" value="Unassembled WGS sequence"/>
</dbReference>
<dbReference type="RefSeq" id="WP_140592113.1">
    <property type="nucleotide sequence ID" value="NZ_VFWZ01000002.1"/>
</dbReference>
<evidence type="ECO:0000313" key="3">
    <source>
        <dbReference type="EMBL" id="TPN87471.1"/>
    </source>
</evidence>
<dbReference type="PANTHER" id="PTHR46268:SF6">
    <property type="entry name" value="UNIVERSAL STRESS PROTEIN UP12"/>
    <property type="match status" value="1"/>
</dbReference>
<dbReference type="EMBL" id="VFWZ01000002">
    <property type="protein sequence ID" value="TPN87471.1"/>
    <property type="molecule type" value="Genomic_DNA"/>
</dbReference>
<protein>
    <submittedName>
        <fullName evidence="3">Universal stress protein</fullName>
    </submittedName>
</protein>
<dbReference type="PANTHER" id="PTHR46268">
    <property type="entry name" value="STRESS RESPONSE PROTEIN NHAX"/>
    <property type="match status" value="1"/>
</dbReference>
<dbReference type="Pfam" id="PF00582">
    <property type="entry name" value="Usp"/>
    <property type="match status" value="1"/>
</dbReference>
<dbReference type="AlphaFoldDB" id="A0A504JLK4"/>
<proteinExistence type="inferred from homology"/>